<comment type="caution">
    <text evidence="2">The sequence shown here is derived from an EMBL/GenBank/DDBJ whole genome shotgun (WGS) entry which is preliminary data.</text>
</comment>
<accession>A0A5B3GQX2</accession>
<keyword evidence="1" id="KW-0472">Membrane</keyword>
<dbReference type="RefSeq" id="WP_055202437.1">
    <property type="nucleotide sequence ID" value="NZ_JADMQE010000010.1"/>
</dbReference>
<dbReference type="AlphaFoldDB" id="A0A5B3GQX2"/>
<dbReference type="EMBL" id="VVUY01000004">
    <property type="protein sequence ID" value="KAA2562526.1"/>
    <property type="molecule type" value="Genomic_DNA"/>
</dbReference>
<dbReference type="Proteomes" id="UP000322940">
    <property type="component" value="Unassembled WGS sequence"/>
</dbReference>
<evidence type="ECO:0000256" key="1">
    <source>
        <dbReference type="SAM" id="Phobius"/>
    </source>
</evidence>
<feature type="transmembrane region" description="Helical" evidence="1">
    <location>
        <begin position="59"/>
        <end position="77"/>
    </location>
</feature>
<evidence type="ECO:0000313" key="4">
    <source>
        <dbReference type="Proteomes" id="UP000322940"/>
    </source>
</evidence>
<organism evidence="2 4">
    <name type="scientific">Alistipes onderdonkii</name>
    <dbReference type="NCBI Taxonomy" id="328813"/>
    <lineage>
        <taxon>Bacteria</taxon>
        <taxon>Pseudomonadati</taxon>
        <taxon>Bacteroidota</taxon>
        <taxon>Bacteroidia</taxon>
        <taxon>Bacteroidales</taxon>
        <taxon>Rikenellaceae</taxon>
        <taxon>Alistipes</taxon>
    </lineage>
</organism>
<evidence type="ECO:0008006" key="6">
    <source>
        <dbReference type="Google" id="ProtNLM"/>
    </source>
</evidence>
<sequence>MEEKNLDADQRIELIQQMIRGTRQRLSFGSSNLFLLWGYLLAATAIVIFVLLKTTDCRTWLWLWLPAATTGGAVTWWHNRFRAPQVKSYTDRLLEQIWSCIASLVVLSAILICGYDPWAVDPLFPALLLIGAGLFISGQVIRNRYMYYASCIVVPIGFGITRDSWLNADPDYNLLQFAAAILIGLTGAGYALRRQVRRDADKVAKSNDAHD</sequence>
<evidence type="ECO:0000313" key="5">
    <source>
        <dbReference type="Proteomes" id="UP000323119"/>
    </source>
</evidence>
<reference evidence="4 5" key="1">
    <citation type="journal article" date="2019" name="Nat. Med.">
        <title>A library of human gut bacterial isolates paired with longitudinal multiomics data enables mechanistic microbiome research.</title>
        <authorList>
            <person name="Poyet M."/>
            <person name="Groussin M."/>
            <person name="Gibbons S.M."/>
            <person name="Avila-Pacheco J."/>
            <person name="Jiang X."/>
            <person name="Kearney S.M."/>
            <person name="Perrotta A.R."/>
            <person name="Berdy B."/>
            <person name="Zhao S."/>
            <person name="Lieberman T.D."/>
            <person name="Swanson P.K."/>
            <person name="Smith M."/>
            <person name="Roesemann S."/>
            <person name="Alexander J.E."/>
            <person name="Rich S.A."/>
            <person name="Livny J."/>
            <person name="Vlamakis H."/>
            <person name="Clish C."/>
            <person name="Bullock K."/>
            <person name="Deik A."/>
            <person name="Scott J."/>
            <person name="Pierce K.A."/>
            <person name="Xavier R.J."/>
            <person name="Alm E.J."/>
        </authorList>
    </citation>
    <scope>NUCLEOTIDE SEQUENCE [LARGE SCALE GENOMIC DNA]</scope>
    <source>
        <strain evidence="3 5">BIOML-A204</strain>
        <strain evidence="2 4">BIOML-A266</strain>
    </source>
</reference>
<evidence type="ECO:0000313" key="3">
    <source>
        <dbReference type="EMBL" id="KAA2562526.1"/>
    </source>
</evidence>
<feature type="transmembrane region" description="Helical" evidence="1">
    <location>
        <begin position="97"/>
        <end position="117"/>
    </location>
</feature>
<protein>
    <recommendedName>
        <fullName evidence="6">DUF2157 domain-containing protein</fullName>
    </recommendedName>
</protein>
<dbReference type="Proteomes" id="UP000323119">
    <property type="component" value="Unassembled WGS sequence"/>
</dbReference>
<feature type="transmembrane region" description="Helical" evidence="1">
    <location>
        <begin position="33"/>
        <end position="53"/>
    </location>
</feature>
<feature type="transmembrane region" description="Helical" evidence="1">
    <location>
        <begin position="174"/>
        <end position="192"/>
    </location>
</feature>
<feature type="transmembrane region" description="Helical" evidence="1">
    <location>
        <begin position="123"/>
        <end position="140"/>
    </location>
</feature>
<evidence type="ECO:0000313" key="2">
    <source>
        <dbReference type="EMBL" id="KAA2376013.1"/>
    </source>
</evidence>
<feature type="transmembrane region" description="Helical" evidence="1">
    <location>
        <begin position="145"/>
        <end position="162"/>
    </location>
</feature>
<name>A0A5B3GQX2_9BACT</name>
<keyword evidence="1" id="KW-1133">Transmembrane helix</keyword>
<keyword evidence="1" id="KW-0812">Transmembrane</keyword>
<dbReference type="EMBL" id="VVXH01000018">
    <property type="protein sequence ID" value="KAA2376013.1"/>
    <property type="molecule type" value="Genomic_DNA"/>
</dbReference>
<proteinExistence type="predicted"/>
<gene>
    <name evidence="3" type="ORF">F2S36_06095</name>
    <name evidence="2" type="ORF">F2Y10_14330</name>
</gene>